<organism evidence="21 22">
    <name type="scientific">Branchiostoma belcheri</name>
    <name type="common">Amphioxus</name>
    <dbReference type="NCBI Taxonomy" id="7741"/>
    <lineage>
        <taxon>Eukaryota</taxon>
        <taxon>Metazoa</taxon>
        <taxon>Chordata</taxon>
        <taxon>Cephalochordata</taxon>
        <taxon>Leptocardii</taxon>
        <taxon>Amphioxiformes</taxon>
        <taxon>Branchiostomatidae</taxon>
        <taxon>Branchiostoma</taxon>
    </lineage>
</organism>
<dbReference type="Pfam" id="PF07714">
    <property type="entry name" value="PK_Tyr_Ser-Thr"/>
    <property type="match status" value="1"/>
</dbReference>
<evidence type="ECO:0000256" key="6">
    <source>
        <dbReference type="ARBA" id="ARBA00022989"/>
    </source>
</evidence>
<proteinExistence type="predicted"/>
<dbReference type="InterPro" id="IPR011009">
    <property type="entry name" value="Kinase-like_dom_sf"/>
</dbReference>
<evidence type="ECO:0000313" key="22">
    <source>
        <dbReference type="RefSeq" id="XP_019629541.1"/>
    </source>
</evidence>
<dbReference type="InterPro" id="IPR002049">
    <property type="entry name" value="LE_dom"/>
</dbReference>
<dbReference type="SMART" id="SM00409">
    <property type="entry name" value="IG"/>
    <property type="match status" value="1"/>
</dbReference>
<dbReference type="InterPro" id="IPR000719">
    <property type="entry name" value="Prot_kinase_dom"/>
</dbReference>
<keyword evidence="12" id="KW-0393">Immunoglobulin domain</keyword>
<dbReference type="GeneID" id="109473864"/>
<feature type="binding site" evidence="15">
    <location>
        <position position="496"/>
    </location>
    <ligand>
        <name>ATP</name>
        <dbReference type="ChEBI" id="CHEBI:30616"/>
    </ligand>
</feature>
<keyword evidence="11" id="KW-0325">Glycoprotein</keyword>
<evidence type="ECO:0000256" key="11">
    <source>
        <dbReference type="ARBA" id="ARBA00023180"/>
    </source>
</evidence>
<dbReference type="InterPro" id="IPR020635">
    <property type="entry name" value="Tyr_kinase_cat_dom"/>
</dbReference>
<reference evidence="22" key="1">
    <citation type="submission" date="2025-08" db="UniProtKB">
        <authorList>
            <consortium name="RefSeq"/>
        </authorList>
    </citation>
    <scope>IDENTIFICATION</scope>
    <source>
        <tissue evidence="22">Gonad</tissue>
    </source>
</reference>
<dbReference type="PROSITE" id="PS00107">
    <property type="entry name" value="PROTEIN_KINASE_ATP"/>
    <property type="match status" value="1"/>
</dbReference>
<feature type="transmembrane region" description="Helical" evidence="16">
    <location>
        <begin position="409"/>
        <end position="433"/>
    </location>
</feature>
<dbReference type="PANTHER" id="PTHR24416:SF617">
    <property type="entry name" value="RET ONCOGENE, ISOFORM A"/>
    <property type="match status" value="1"/>
</dbReference>
<comment type="subcellular location">
    <subcellularLocation>
        <location evidence="1">Membrane</location>
        <topology evidence="1">Single-pass type I membrane protein</topology>
    </subcellularLocation>
</comment>
<dbReference type="InterPro" id="IPR003599">
    <property type="entry name" value="Ig_sub"/>
</dbReference>
<dbReference type="InterPro" id="IPR017441">
    <property type="entry name" value="Protein_kinase_ATP_BS"/>
</dbReference>
<dbReference type="CDD" id="cd00192">
    <property type="entry name" value="PTKc"/>
    <property type="match status" value="1"/>
</dbReference>
<evidence type="ECO:0000256" key="3">
    <source>
        <dbReference type="ARBA" id="ARBA00022553"/>
    </source>
</evidence>
<dbReference type="GO" id="GO:0005524">
    <property type="term" value="F:ATP binding"/>
    <property type="evidence" value="ECO:0007669"/>
    <property type="project" value="UniProtKB-UniRule"/>
</dbReference>
<evidence type="ECO:0000256" key="17">
    <source>
        <dbReference type="SAM" id="SignalP"/>
    </source>
</evidence>
<dbReference type="PANTHER" id="PTHR24416">
    <property type="entry name" value="TYROSINE-PROTEIN KINASE RECEPTOR"/>
    <property type="match status" value="1"/>
</dbReference>
<evidence type="ECO:0000256" key="5">
    <source>
        <dbReference type="ARBA" id="ARBA00022840"/>
    </source>
</evidence>
<accession>A0A6P4ZIX1</accession>
<dbReference type="Proteomes" id="UP000515135">
    <property type="component" value="Unplaced"/>
</dbReference>
<dbReference type="RefSeq" id="XP_019629541.1">
    <property type="nucleotide sequence ID" value="XM_019773982.1"/>
</dbReference>
<gene>
    <name evidence="22" type="primary">LOC109473864</name>
</gene>
<keyword evidence="3" id="KW-0597">Phosphoprotein</keyword>
<dbReference type="InterPro" id="IPR001245">
    <property type="entry name" value="Ser-Thr/Tyr_kinase_cat_dom"/>
</dbReference>
<dbReference type="InterPro" id="IPR050122">
    <property type="entry name" value="RTK"/>
</dbReference>
<dbReference type="Gene3D" id="2.170.300.10">
    <property type="entry name" value="Tie2 ligand-binding domain superfamily"/>
    <property type="match status" value="1"/>
</dbReference>
<name>A0A6P4ZIX1_BRABE</name>
<keyword evidence="8" id="KW-0418">Kinase</keyword>
<dbReference type="PRINTS" id="PR00109">
    <property type="entry name" value="TYRKINASE"/>
</dbReference>
<dbReference type="KEGG" id="bbel:109473864"/>
<dbReference type="SMART" id="SM00219">
    <property type="entry name" value="TyrKc"/>
    <property type="match status" value="1"/>
</dbReference>
<dbReference type="InterPro" id="IPR000742">
    <property type="entry name" value="EGF"/>
</dbReference>
<dbReference type="GO" id="GO:0007169">
    <property type="term" value="P:cell surface receptor protein tyrosine kinase signaling pathway"/>
    <property type="evidence" value="ECO:0007669"/>
    <property type="project" value="TreeGrafter"/>
</dbReference>
<evidence type="ECO:0000256" key="8">
    <source>
        <dbReference type="ARBA" id="ARBA00023137"/>
    </source>
</evidence>
<keyword evidence="7 16" id="KW-0472">Membrane</keyword>
<dbReference type="SUPFAM" id="SSF48726">
    <property type="entry name" value="Immunoglobulin"/>
    <property type="match status" value="1"/>
</dbReference>
<evidence type="ECO:0000259" key="18">
    <source>
        <dbReference type="PROSITE" id="PS50011"/>
    </source>
</evidence>
<dbReference type="GO" id="GO:0043235">
    <property type="term" value="C:receptor complex"/>
    <property type="evidence" value="ECO:0007669"/>
    <property type="project" value="TreeGrafter"/>
</dbReference>
<dbReference type="PROSITE" id="PS01186">
    <property type="entry name" value="EGF_2"/>
    <property type="match status" value="1"/>
</dbReference>
<feature type="disulfide bond" evidence="14">
    <location>
        <begin position="232"/>
        <end position="241"/>
    </location>
</feature>
<feature type="signal peptide" evidence="17">
    <location>
        <begin position="1"/>
        <end position="23"/>
    </location>
</feature>
<evidence type="ECO:0000256" key="9">
    <source>
        <dbReference type="ARBA" id="ARBA00023157"/>
    </source>
</evidence>
<protein>
    <recommendedName>
        <fullName evidence="2">receptor protein-tyrosine kinase</fullName>
        <ecNumber evidence="2">2.7.10.1</ecNumber>
    </recommendedName>
</protein>
<feature type="domain" description="Ig-like" evidence="20">
    <location>
        <begin position="239"/>
        <end position="334"/>
    </location>
</feature>
<dbReference type="PROSITE" id="PS50011">
    <property type="entry name" value="PROTEIN_KINASE_DOM"/>
    <property type="match status" value="1"/>
</dbReference>
<dbReference type="SMART" id="SM00181">
    <property type="entry name" value="EGF"/>
    <property type="match status" value="2"/>
</dbReference>
<dbReference type="PROSITE" id="PS50026">
    <property type="entry name" value="EGF_3"/>
    <property type="match status" value="1"/>
</dbReference>
<dbReference type="CDD" id="cd00096">
    <property type="entry name" value="Ig"/>
    <property type="match status" value="1"/>
</dbReference>
<evidence type="ECO:0000256" key="13">
    <source>
        <dbReference type="ARBA" id="ARBA00051243"/>
    </source>
</evidence>
<evidence type="ECO:0000256" key="14">
    <source>
        <dbReference type="PROSITE-ProRule" id="PRU00076"/>
    </source>
</evidence>
<dbReference type="InterPro" id="IPR008266">
    <property type="entry name" value="Tyr_kinase_AS"/>
</dbReference>
<evidence type="ECO:0000256" key="12">
    <source>
        <dbReference type="ARBA" id="ARBA00023319"/>
    </source>
</evidence>
<sequence length="753" mass="83256">MASRLGRFLLVLAACAGGVPVQTATISTPSSVQNKIFNNTCSLPPQSVFSTRSPQDLVGPFRLTVTVRYYSGEKRTKIVSSSDLTNGLDTDDHLCHLGFTVKILADSSDLPGLEKIEEKSYGCIIKFPGVPDDQYAPDNFFTFDKVDGSDDFHLRFTGNYLTTKETRGPYARNTWECQVSASGEVNDWRPLSMDLTVDYEGCPVGYYGASCTGSCACQNGGTCHPFNGACHCPIGFTGPTCYIVDIRVTARIEPEHTLYITESATLVCEVVNMGDRTVTWRFGDEVLNRNYSVVQHPTYIESRVFIDNITDADNGEYTCEARSQDGSIDSDTVTLDVTECTAGWRGVSCDLRCDCSVNSVLCHRFDGCVCRQGWTGDTCETTLPPPTGVTTSTPAPTALLPNAQSADDWTTPVIAVVVLLVVVAAAGVLVYWLRRRAPQKHSFGLSEDLLDRVRQSQWMKDPSDVTFLDQIGQGEFGHVVRAQVKEGGTSSILAAKGLRGDNVRSTGKYSFERELKVLLDLTEDGGHPNIIQLCGIILTKGLIYILLEYVGKRDLQGLLRAVNMKATIPSSFGRECLSYARDVVSGLAYLDRSKVVHRDLAARNILISNDNVAKLSDFGLSCGIYRELSETKNEDPLPWRWMAPECLRYDDEFSSKSDVWSFGIVLWEMATLGATPYPYITSQQKLLRYLIRNKERMAQPSRCSDAVYQVMLSCWQESPNHRPAAVSLEGIFSGMLALNKEIFKPSVYEEDML</sequence>
<evidence type="ECO:0000256" key="1">
    <source>
        <dbReference type="ARBA" id="ARBA00004479"/>
    </source>
</evidence>
<dbReference type="CDD" id="cd00055">
    <property type="entry name" value="EGF_Lam"/>
    <property type="match status" value="1"/>
</dbReference>
<evidence type="ECO:0000259" key="20">
    <source>
        <dbReference type="PROSITE" id="PS50835"/>
    </source>
</evidence>
<keyword evidence="14" id="KW-0245">EGF-like domain</keyword>
<keyword evidence="10" id="KW-0675">Receptor</keyword>
<dbReference type="AlphaFoldDB" id="A0A6P4ZIX1"/>
<dbReference type="SUPFAM" id="SSF56112">
    <property type="entry name" value="Protein kinase-like (PK-like)"/>
    <property type="match status" value="1"/>
</dbReference>
<dbReference type="CDD" id="cd00054">
    <property type="entry name" value="EGF_CA"/>
    <property type="match status" value="1"/>
</dbReference>
<feature type="domain" description="EGF-like" evidence="19">
    <location>
        <begin position="212"/>
        <end position="242"/>
    </location>
</feature>
<keyword evidence="9 14" id="KW-1015">Disulfide bond</keyword>
<evidence type="ECO:0000256" key="16">
    <source>
        <dbReference type="SAM" id="Phobius"/>
    </source>
</evidence>
<keyword evidence="4 16" id="KW-0812">Transmembrane</keyword>
<evidence type="ECO:0000256" key="10">
    <source>
        <dbReference type="ARBA" id="ARBA00023170"/>
    </source>
</evidence>
<evidence type="ECO:0000313" key="21">
    <source>
        <dbReference type="Proteomes" id="UP000515135"/>
    </source>
</evidence>
<dbReference type="PROSITE" id="PS00022">
    <property type="entry name" value="EGF_1"/>
    <property type="match status" value="1"/>
</dbReference>
<evidence type="ECO:0000256" key="7">
    <source>
        <dbReference type="ARBA" id="ARBA00023136"/>
    </source>
</evidence>
<dbReference type="EC" id="2.7.10.1" evidence="2"/>
<keyword evidence="21" id="KW-1185">Reference proteome</keyword>
<evidence type="ECO:0000259" key="19">
    <source>
        <dbReference type="PROSITE" id="PS50026"/>
    </source>
</evidence>
<dbReference type="Gene3D" id="2.60.40.10">
    <property type="entry name" value="Immunoglobulins"/>
    <property type="match status" value="1"/>
</dbReference>
<dbReference type="InterPro" id="IPR007110">
    <property type="entry name" value="Ig-like_dom"/>
</dbReference>
<dbReference type="InterPro" id="IPR036179">
    <property type="entry name" value="Ig-like_dom_sf"/>
</dbReference>
<dbReference type="PROSITE" id="PS00109">
    <property type="entry name" value="PROTEIN_KINASE_TYR"/>
    <property type="match status" value="1"/>
</dbReference>
<dbReference type="GO" id="GO:0004714">
    <property type="term" value="F:transmembrane receptor protein tyrosine kinase activity"/>
    <property type="evidence" value="ECO:0007669"/>
    <property type="project" value="UniProtKB-EC"/>
</dbReference>
<evidence type="ECO:0000256" key="2">
    <source>
        <dbReference type="ARBA" id="ARBA00011902"/>
    </source>
</evidence>
<comment type="catalytic activity">
    <reaction evidence="13">
        <text>L-tyrosyl-[protein] + ATP = O-phospho-L-tyrosyl-[protein] + ADP + H(+)</text>
        <dbReference type="Rhea" id="RHEA:10596"/>
        <dbReference type="Rhea" id="RHEA-COMP:10136"/>
        <dbReference type="Rhea" id="RHEA-COMP:20101"/>
        <dbReference type="ChEBI" id="CHEBI:15378"/>
        <dbReference type="ChEBI" id="CHEBI:30616"/>
        <dbReference type="ChEBI" id="CHEBI:46858"/>
        <dbReference type="ChEBI" id="CHEBI:61978"/>
        <dbReference type="ChEBI" id="CHEBI:456216"/>
        <dbReference type="EC" id="2.7.10.1"/>
    </reaction>
</comment>
<keyword evidence="8" id="KW-0829">Tyrosine-protein kinase</keyword>
<evidence type="ECO:0000256" key="15">
    <source>
        <dbReference type="PROSITE-ProRule" id="PRU10141"/>
    </source>
</evidence>
<dbReference type="OrthoDB" id="9990980at2759"/>
<keyword evidence="5 15" id="KW-0067">ATP-binding</keyword>
<keyword evidence="17" id="KW-0732">Signal</keyword>
<dbReference type="Pfam" id="PF13895">
    <property type="entry name" value="Ig_2"/>
    <property type="match status" value="1"/>
</dbReference>
<keyword evidence="15" id="KW-0547">Nucleotide-binding</keyword>
<dbReference type="GO" id="GO:0030154">
    <property type="term" value="P:cell differentiation"/>
    <property type="evidence" value="ECO:0007669"/>
    <property type="project" value="UniProtKB-ARBA"/>
</dbReference>
<feature type="domain" description="Protein kinase" evidence="18">
    <location>
        <begin position="465"/>
        <end position="732"/>
    </location>
</feature>
<dbReference type="SMART" id="SM00408">
    <property type="entry name" value="IGc2"/>
    <property type="match status" value="1"/>
</dbReference>
<dbReference type="Gene3D" id="1.10.510.10">
    <property type="entry name" value="Transferase(Phosphotransferase) domain 1"/>
    <property type="match status" value="1"/>
</dbReference>
<dbReference type="PROSITE" id="PS50835">
    <property type="entry name" value="IG_LIKE"/>
    <property type="match status" value="1"/>
</dbReference>
<feature type="chain" id="PRO_5027784704" description="receptor protein-tyrosine kinase" evidence="17">
    <location>
        <begin position="24"/>
        <end position="753"/>
    </location>
</feature>
<evidence type="ECO:0000256" key="4">
    <source>
        <dbReference type="ARBA" id="ARBA00022692"/>
    </source>
</evidence>
<dbReference type="InterPro" id="IPR013783">
    <property type="entry name" value="Ig-like_fold"/>
</dbReference>
<dbReference type="GO" id="GO:0005886">
    <property type="term" value="C:plasma membrane"/>
    <property type="evidence" value="ECO:0007669"/>
    <property type="project" value="TreeGrafter"/>
</dbReference>
<dbReference type="InterPro" id="IPR003598">
    <property type="entry name" value="Ig_sub2"/>
</dbReference>
<comment type="caution">
    <text evidence="14">Lacks conserved residue(s) required for the propagation of feature annotation.</text>
</comment>
<keyword evidence="8" id="KW-0808">Transferase</keyword>
<keyword evidence="6 16" id="KW-1133">Transmembrane helix</keyword>